<evidence type="ECO:0000313" key="1">
    <source>
        <dbReference type="EMBL" id="KKS40364.1"/>
    </source>
</evidence>
<organism evidence="1 2">
    <name type="scientific">Candidatus Kuenenbacteria bacterium GW2011_GWA2_42_15</name>
    <dbReference type="NCBI Taxonomy" id="1618677"/>
    <lineage>
        <taxon>Bacteria</taxon>
        <taxon>Candidatus Kueneniibacteriota</taxon>
    </lineage>
</organism>
<gene>
    <name evidence="1" type="ORF">UV02_C0042G0009</name>
</gene>
<dbReference type="AlphaFoldDB" id="A0A0G0YUV3"/>
<evidence type="ECO:0000313" key="2">
    <source>
        <dbReference type="Proteomes" id="UP000034516"/>
    </source>
</evidence>
<sequence>MAKKLGYKKAAYKSGLFVKQIYFLLSGLIGSA</sequence>
<protein>
    <submittedName>
        <fullName evidence="1">Uncharacterized protein</fullName>
    </submittedName>
</protein>
<proteinExistence type="predicted"/>
<dbReference type="EMBL" id="LCCW01000042">
    <property type="protein sequence ID" value="KKS40364.1"/>
    <property type="molecule type" value="Genomic_DNA"/>
</dbReference>
<dbReference type="Proteomes" id="UP000034516">
    <property type="component" value="Unassembled WGS sequence"/>
</dbReference>
<reference evidence="1 2" key="1">
    <citation type="journal article" date="2015" name="Nature">
        <title>rRNA introns, odd ribosomes, and small enigmatic genomes across a large radiation of phyla.</title>
        <authorList>
            <person name="Brown C.T."/>
            <person name="Hug L.A."/>
            <person name="Thomas B.C."/>
            <person name="Sharon I."/>
            <person name="Castelle C.J."/>
            <person name="Singh A."/>
            <person name="Wilkins M.J."/>
            <person name="Williams K.H."/>
            <person name="Banfield J.F."/>
        </authorList>
    </citation>
    <scope>NUCLEOTIDE SEQUENCE [LARGE SCALE GENOMIC DNA]</scope>
</reference>
<accession>A0A0G0YUV3</accession>
<name>A0A0G0YUV3_9BACT</name>
<comment type="caution">
    <text evidence="1">The sequence shown here is derived from an EMBL/GenBank/DDBJ whole genome shotgun (WGS) entry which is preliminary data.</text>
</comment>